<name>A0ACC0ET72_9BASI</name>
<protein>
    <submittedName>
        <fullName evidence="1">Uncharacterized protein</fullName>
    </submittedName>
</protein>
<dbReference type="Proteomes" id="UP001060170">
    <property type="component" value="Chromosome 3"/>
</dbReference>
<evidence type="ECO:0000313" key="1">
    <source>
        <dbReference type="EMBL" id="KAI7959211.1"/>
    </source>
</evidence>
<evidence type="ECO:0000313" key="2">
    <source>
        <dbReference type="Proteomes" id="UP001060170"/>
    </source>
</evidence>
<reference evidence="2" key="2">
    <citation type="journal article" date="2018" name="Mol. Plant Microbe Interact.">
        <title>Genome sequence resources for the wheat stripe rust pathogen (Puccinia striiformis f. sp. tritici) and the barley stripe rust pathogen (Puccinia striiformis f. sp. hordei).</title>
        <authorList>
            <person name="Xia C."/>
            <person name="Wang M."/>
            <person name="Yin C."/>
            <person name="Cornejo O.E."/>
            <person name="Hulbert S.H."/>
            <person name="Chen X."/>
        </authorList>
    </citation>
    <scope>NUCLEOTIDE SEQUENCE [LARGE SCALE GENOMIC DNA]</scope>
    <source>
        <strain evidence="2">93-210</strain>
    </source>
</reference>
<sequence length="260" mass="29550">MTWISTLSSIGMALGPPLVYLDQYQTIHKTKSSQGFSHLICVVLLIANITRLFYWLGERFETALLIQSILMIIAQLSLLRICLLYTTKSSGPDSAQDSDYRGYSFDTYIDFFALLFAVQSALFILLQRYDWFIQLIGFISLGLESTLPIPQLITNFRRKSLAGLSGMVLFGWIFGDSFKSVYLIFISTESNSIQFKICALFQLSIDILILGQALIYRRQTKLDRQTEEENKNNPGNDDDGSDDHDPRSRLMIVDDSVHVV</sequence>
<keyword evidence="2" id="KW-1185">Reference proteome</keyword>
<gene>
    <name evidence="1" type="ORF">MJO28_003002</name>
</gene>
<dbReference type="EMBL" id="CM045867">
    <property type="protein sequence ID" value="KAI7959211.1"/>
    <property type="molecule type" value="Genomic_DNA"/>
</dbReference>
<organism evidence="1 2">
    <name type="scientific">Puccinia striiformis f. sp. tritici</name>
    <dbReference type="NCBI Taxonomy" id="168172"/>
    <lineage>
        <taxon>Eukaryota</taxon>
        <taxon>Fungi</taxon>
        <taxon>Dikarya</taxon>
        <taxon>Basidiomycota</taxon>
        <taxon>Pucciniomycotina</taxon>
        <taxon>Pucciniomycetes</taxon>
        <taxon>Pucciniales</taxon>
        <taxon>Pucciniaceae</taxon>
        <taxon>Puccinia</taxon>
    </lineage>
</organism>
<comment type="caution">
    <text evidence="1">The sequence shown here is derived from an EMBL/GenBank/DDBJ whole genome shotgun (WGS) entry which is preliminary data.</text>
</comment>
<accession>A0ACC0ET72</accession>
<reference evidence="2" key="1">
    <citation type="journal article" date="2018" name="BMC Genomics">
        <title>Genomic insights into host adaptation between the wheat stripe rust pathogen (Puccinia striiformis f. sp. tritici) and the barley stripe rust pathogen (Puccinia striiformis f. sp. hordei).</title>
        <authorList>
            <person name="Xia C."/>
            <person name="Wang M."/>
            <person name="Yin C."/>
            <person name="Cornejo O.E."/>
            <person name="Hulbert S.H."/>
            <person name="Chen X."/>
        </authorList>
    </citation>
    <scope>NUCLEOTIDE SEQUENCE [LARGE SCALE GENOMIC DNA]</scope>
    <source>
        <strain evidence="2">93-210</strain>
    </source>
</reference>
<reference evidence="1 2" key="3">
    <citation type="journal article" date="2022" name="Microbiol. Spectr.">
        <title>Folding features and dynamics of 3D genome architecture in plant fungal pathogens.</title>
        <authorList>
            <person name="Xia C."/>
        </authorList>
    </citation>
    <scope>NUCLEOTIDE SEQUENCE [LARGE SCALE GENOMIC DNA]</scope>
    <source>
        <strain evidence="1 2">93-210</strain>
    </source>
</reference>
<proteinExistence type="predicted"/>